<keyword evidence="2" id="KW-0012">Acyltransferase</keyword>
<evidence type="ECO:0000313" key="6">
    <source>
        <dbReference type="Proteomes" id="UP000534306"/>
    </source>
</evidence>
<dbReference type="InterPro" id="IPR050832">
    <property type="entry name" value="Bact_Acetyltransf"/>
</dbReference>
<dbReference type="AlphaFoldDB" id="A0A7Y4KYH0"/>
<sequence>MSIRLTPLTDPDHRPHSHRLAWLASDNGGHPVGSAFLRLHHREALAQLADVEINVHPAERGRGIGSLLLDAVIDTARDHDVRTLVAEVLDGAPAFWFAREHGFHVAVTLIYTRLDLAHAILDPAPLPPGYRLVSWAGVVPDELAQTFTDARSGMDDAPTGGLDYGAEIWDLDRTRQAAQVISQRGEHLLTTAAVYGDVVVGYTELVVPGDGKGEGQHYGTAVLPAHRSRGVARAIKTEQLRLARQEFPDLSATLTDTVDTNVPMRHLNALLGFLPTHTMHRCTLQVG</sequence>
<dbReference type="SUPFAM" id="SSF55729">
    <property type="entry name" value="Acyl-CoA N-acyltransferases (Nat)"/>
    <property type="match status" value="2"/>
</dbReference>
<dbReference type="Gene3D" id="3.40.630.30">
    <property type="match status" value="1"/>
</dbReference>
<dbReference type="Proteomes" id="UP000553957">
    <property type="component" value="Unassembled WGS sequence"/>
</dbReference>
<dbReference type="GO" id="GO:0016747">
    <property type="term" value="F:acyltransferase activity, transferring groups other than amino-acyl groups"/>
    <property type="evidence" value="ECO:0007669"/>
    <property type="project" value="InterPro"/>
</dbReference>
<protein>
    <submittedName>
        <fullName evidence="5">GNAT family N-acetyltransferase</fullName>
    </submittedName>
    <submittedName>
        <fullName evidence="4">GNAT superfamily N-acetyltransferase</fullName>
    </submittedName>
</protein>
<gene>
    <name evidence="4" type="ORF">HNR71_004807</name>
    <name evidence="5" type="ORF">HPO96_12085</name>
</gene>
<comment type="caution">
    <text evidence="5">The sequence shown here is derived from an EMBL/GenBank/DDBJ whole genome shotgun (WGS) entry which is preliminary data.</text>
</comment>
<keyword evidence="1 5" id="KW-0808">Transferase</keyword>
<evidence type="ECO:0000313" key="4">
    <source>
        <dbReference type="EMBL" id="MBB6569170.1"/>
    </source>
</evidence>
<evidence type="ECO:0000256" key="2">
    <source>
        <dbReference type="ARBA" id="ARBA00023315"/>
    </source>
</evidence>
<dbReference type="PANTHER" id="PTHR43877">
    <property type="entry name" value="AMINOALKYLPHOSPHONATE N-ACETYLTRANSFERASE-RELATED-RELATED"/>
    <property type="match status" value="1"/>
</dbReference>
<feature type="domain" description="N-acetyltransferase" evidence="3">
    <location>
        <begin position="1"/>
        <end position="127"/>
    </location>
</feature>
<dbReference type="Pfam" id="PF00583">
    <property type="entry name" value="Acetyltransf_1"/>
    <property type="match status" value="2"/>
</dbReference>
<dbReference type="InterPro" id="IPR016181">
    <property type="entry name" value="Acyl_CoA_acyltransferase"/>
</dbReference>
<evidence type="ECO:0000259" key="3">
    <source>
        <dbReference type="PROSITE" id="PS51186"/>
    </source>
</evidence>
<dbReference type="PROSITE" id="PS51186">
    <property type="entry name" value="GNAT"/>
    <property type="match status" value="1"/>
</dbReference>
<evidence type="ECO:0000313" key="5">
    <source>
        <dbReference type="EMBL" id="NOL40989.1"/>
    </source>
</evidence>
<accession>A0A7Y4KYH0</accession>
<reference evidence="5 6" key="1">
    <citation type="submission" date="2020-05" db="EMBL/GenBank/DDBJ databases">
        <title>Genome sequence of Kribbella sandramycini ATCC 39419.</title>
        <authorList>
            <person name="Maclea K.S."/>
            <person name="Fair J.L."/>
        </authorList>
    </citation>
    <scope>NUCLEOTIDE SEQUENCE [LARGE SCALE GENOMIC DNA]</scope>
    <source>
        <strain evidence="5 6">ATCC 39419</strain>
    </source>
</reference>
<evidence type="ECO:0000313" key="7">
    <source>
        <dbReference type="Proteomes" id="UP000553957"/>
    </source>
</evidence>
<dbReference type="Proteomes" id="UP000534306">
    <property type="component" value="Unassembled WGS sequence"/>
</dbReference>
<dbReference type="EMBL" id="JABJRC010000002">
    <property type="protein sequence ID" value="NOL40989.1"/>
    <property type="molecule type" value="Genomic_DNA"/>
</dbReference>
<reference evidence="4 7" key="2">
    <citation type="submission" date="2020-08" db="EMBL/GenBank/DDBJ databases">
        <title>Sequencing the genomes of 1000 actinobacteria strains.</title>
        <authorList>
            <person name="Klenk H.-P."/>
        </authorList>
    </citation>
    <scope>NUCLEOTIDE SEQUENCE [LARGE SCALE GENOMIC DNA]</scope>
    <source>
        <strain evidence="4 7">DSM 15626</strain>
    </source>
</reference>
<dbReference type="InterPro" id="IPR000182">
    <property type="entry name" value="GNAT_dom"/>
</dbReference>
<evidence type="ECO:0000256" key="1">
    <source>
        <dbReference type="ARBA" id="ARBA00022679"/>
    </source>
</evidence>
<dbReference type="EMBL" id="JACHKF010000001">
    <property type="protein sequence ID" value="MBB6569170.1"/>
    <property type="molecule type" value="Genomic_DNA"/>
</dbReference>
<proteinExistence type="predicted"/>
<keyword evidence="6" id="KW-1185">Reference proteome</keyword>
<name>A0A7Y4KYH0_9ACTN</name>
<dbReference type="RefSeq" id="WP_171673446.1">
    <property type="nucleotide sequence ID" value="NZ_BAAAGT010000002.1"/>
</dbReference>
<organism evidence="5 6">
    <name type="scientific">Kribbella sandramycini</name>
    <dbReference type="NCBI Taxonomy" id="60450"/>
    <lineage>
        <taxon>Bacteria</taxon>
        <taxon>Bacillati</taxon>
        <taxon>Actinomycetota</taxon>
        <taxon>Actinomycetes</taxon>
        <taxon>Propionibacteriales</taxon>
        <taxon>Kribbellaceae</taxon>
        <taxon>Kribbella</taxon>
    </lineage>
</organism>
<dbReference type="PANTHER" id="PTHR43877:SF1">
    <property type="entry name" value="ACETYLTRANSFERASE"/>
    <property type="match status" value="1"/>
</dbReference>
<dbReference type="CDD" id="cd04301">
    <property type="entry name" value="NAT_SF"/>
    <property type="match status" value="2"/>
</dbReference>